<gene>
    <name evidence="2" type="ORF">ES332_D01G129000v1</name>
</gene>
<evidence type="ECO:0000313" key="2">
    <source>
        <dbReference type="EMBL" id="TYH87610.1"/>
    </source>
</evidence>
<feature type="region of interest" description="Disordered" evidence="1">
    <location>
        <begin position="21"/>
        <end position="55"/>
    </location>
</feature>
<dbReference type="Proteomes" id="UP000322667">
    <property type="component" value="Chromosome D01"/>
</dbReference>
<reference evidence="2 3" key="1">
    <citation type="submission" date="2019-07" db="EMBL/GenBank/DDBJ databases">
        <title>WGS assembly of Gossypium tomentosum.</title>
        <authorList>
            <person name="Chen Z.J."/>
            <person name="Sreedasyam A."/>
            <person name="Ando A."/>
            <person name="Song Q."/>
            <person name="De L."/>
            <person name="Hulse-Kemp A."/>
            <person name="Ding M."/>
            <person name="Ye W."/>
            <person name="Kirkbride R."/>
            <person name="Jenkins J."/>
            <person name="Plott C."/>
            <person name="Lovell J."/>
            <person name="Lin Y.-M."/>
            <person name="Vaughn R."/>
            <person name="Liu B."/>
            <person name="Li W."/>
            <person name="Simpson S."/>
            <person name="Scheffler B."/>
            <person name="Saski C."/>
            <person name="Grover C."/>
            <person name="Hu G."/>
            <person name="Conover J."/>
            <person name="Carlson J."/>
            <person name="Shu S."/>
            <person name="Boston L."/>
            <person name="Williams M."/>
            <person name="Peterson D."/>
            <person name="Mcgee K."/>
            <person name="Jones D."/>
            <person name="Wendel J."/>
            <person name="Stelly D."/>
            <person name="Grimwood J."/>
            <person name="Schmutz J."/>
        </authorList>
    </citation>
    <scope>NUCLEOTIDE SEQUENCE [LARGE SCALE GENOMIC DNA]</scope>
    <source>
        <strain evidence="2">7179.01</strain>
    </source>
</reference>
<evidence type="ECO:0000256" key="1">
    <source>
        <dbReference type="SAM" id="MobiDB-lite"/>
    </source>
</evidence>
<sequence>MQTQAKCESFEITRKINALNKLKEKKTKHQPPNAAPLRRLQPRDDPLSSSDFNRAKRGLTAPTRYSWRRRGRGTYVGRGMLVRRESEGVSLLRRWEGLLLGFSDFGL</sequence>
<evidence type="ECO:0000313" key="3">
    <source>
        <dbReference type="Proteomes" id="UP000322667"/>
    </source>
</evidence>
<proteinExistence type="predicted"/>
<keyword evidence="3" id="KW-1185">Reference proteome</keyword>
<dbReference type="AlphaFoldDB" id="A0A5D2M8H3"/>
<dbReference type="EMBL" id="CM017623">
    <property type="protein sequence ID" value="TYH87610.1"/>
    <property type="molecule type" value="Genomic_DNA"/>
</dbReference>
<accession>A0A5D2M8H3</accession>
<protein>
    <submittedName>
        <fullName evidence="2">Uncharacterized protein</fullName>
    </submittedName>
</protein>
<name>A0A5D2M8H3_GOSTO</name>
<organism evidence="2 3">
    <name type="scientific">Gossypium tomentosum</name>
    <name type="common">Hawaiian cotton</name>
    <name type="synonym">Gossypium sandvicense</name>
    <dbReference type="NCBI Taxonomy" id="34277"/>
    <lineage>
        <taxon>Eukaryota</taxon>
        <taxon>Viridiplantae</taxon>
        <taxon>Streptophyta</taxon>
        <taxon>Embryophyta</taxon>
        <taxon>Tracheophyta</taxon>
        <taxon>Spermatophyta</taxon>
        <taxon>Magnoliopsida</taxon>
        <taxon>eudicotyledons</taxon>
        <taxon>Gunneridae</taxon>
        <taxon>Pentapetalae</taxon>
        <taxon>rosids</taxon>
        <taxon>malvids</taxon>
        <taxon>Malvales</taxon>
        <taxon>Malvaceae</taxon>
        <taxon>Malvoideae</taxon>
        <taxon>Gossypium</taxon>
    </lineage>
</organism>